<dbReference type="GeneID" id="12446696"/>
<proteinExistence type="inferred from homology"/>
<dbReference type="Proteomes" id="UP000007954">
    <property type="component" value="Chromosome"/>
</dbReference>
<protein>
    <submittedName>
        <fullName evidence="2">Probable oxidoreductase (Short-chain dehydrogenase family)</fullName>
        <ecNumber evidence="2">1.1.1.-</ecNumber>
    </submittedName>
</protein>
<dbReference type="SUPFAM" id="SSF51735">
    <property type="entry name" value="NAD(P)-binding Rossmann-fold domains"/>
    <property type="match status" value="1"/>
</dbReference>
<dbReference type="RefSeq" id="WP_014555645.1">
    <property type="nucleotide sequence ID" value="NC_017459.1"/>
</dbReference>
<dbReference type="CDD" id="cd05344">
    <property type="entry name" value="BKR_like_SDR_like"/>
    <property type="match status" value="1"/>
</dbReference>
<organism evidence="2 3">
    <name type="scientific">Haloquadratum walsbyi (strain DSM 16854 / JCM 12705 / C23)</name>
    <dbReference type="NCBI Taxonomy" id="768065"/>
    <lineage>
        <taxon>Archaea</taxon>
        <taxon>Methanobacteriati</taxon>
        <taxon>Methanobacteriota</taxon>
        <taxon>Stenosarchaea group</taxon>
        <taxon>Halobacteria</taxon>
        <taxon>Halobacteriales</taxon>
        <taxon>Haloferacaceae</taxon>
        <taxon>Haloquadratum</taxon>
    </lineage>
</organism>
<dbReference type="PANTHER" id="PTHR42879:SF6">
    <property type="entry name" value="NADPH-DEPENDENT REDUCTASE BACG"/>
    <property type="match status" value="1"/>
</dbReference>
<comment type="similarity">
    <text evidence="1">Belongs to the short-chain dehydrogenases/reductases (SDR) family.</text>
</comment>
<accession>G0LKD4</accession>
<dbReference type="KEGG" id="hwc:Hqrw_1980"/>
<keyword evidence="2" id="KW-0560">Oxidoreductase</keyword>
<evidence type="ECO:0000313" key="2">
    <source>
        <dbReference type="EMBL" id="CCC39892.1"/>
    </source>
</evidence>
<dbReference type="InterPro" id="IPR036291">
    <property type="entry name" value="NAD(P)-bd_dom_sf"/>
</dbReference>
<dbReference type="InterPro" id="IPR050259">
    <property type="entry name" value="SDR"/>
</dbReference>
<name>G0LKD4_HALWC</name>
<evidence type="ECO:0000313" key="3">
    <source>
        <dbReference type="Proteomes" id="UP000007954"/>
    </source>
</evidence>
<gene>
    <name evidence="2" type="ordered locus">Hqrw_1980</name>
</gene>
<sequence>MDLELTDNVALVTASSSGLGKASGRALASEGANVVLNGRNQDRLDAAVEEVREAAADTASVIGHAGDLTDPDDIADLVERPVAEFGGLDHLILSAGGPPSKPFLETTDEEWYEAFDLLVMSAVRTVRAAEPHLTESEHGTVVNITSASVKEAIDGLVLSNAVRMSVIGLEKTISKELAPDIRANAVLPGTHETPRIEELVEQGVERDEYESYESGLEEWADGIPIGRVGDPMELGRTVAFLSSPVSTYLDGVAIPIDGGSGASNL</sequence>
<dbReference type="AlphaFoldDB" id="G0LKD4"/>
<dbReference type="FunFam" id="3.40.50.720:FF:000084">
    <property type="entry name" value="Short-chain dehydrogenase reductase"/>
    <property type="match status" value="1"/>
</dbReference>
<reference evidence="2 3" key="1">
    <citation type="journal article" date="2011" name="PLoS ONE">
        <title>Haloquadratum walsbyi: limited diversity in a global pond.</title>
        <authorList>
            <person name="Dyall-Smith M."/>
            <person name="Pfeiffer F."/>
            <person name="Klee K."/>
            <person name="Palm P."/>
            <person name="Gross K."/>
            <person name="Schuster S.C."/>
            <person name="Rampp M."/>
            <person name="Oesterhelt D."/>
        </authorList>
    </citation>
    <scope>NUCLEOTIDE SEQUENCE [LARGE SCALE GENOMIC DNA]</scope>
    <source>
        <strain evidence="3">DSM 16854 / JCM 12705 / C23</strain>
    </source>
</reference>
<dbReference type="InterPro" id="IPR002347">
    <property type="entry name" value="SDR_fam"/>
</dbReference>
<dbReference type="EMBL" id="FR746099">
    <property type="protein sequence ID" value="CCC39892.1"/>
    <property type="molecule type" value="Genomic_DNA"/>
</dbReference>
<dbReference type="GO" id="GO:0016491">
    <property type="term" value="F:oxidoreductase activity"/>
    <property type="evidence" value="ECO:0007669"/>
    <property type="project" value="UniProtKB-KW"/>
</dbReference>
<dbReference type="Pfam" id="PF13561">
    <property type="entry name" value="adh_short_C2"/>
    <property type="match status" value="1"/>
</dbReference>
<dbReference type="OrthoDB" id="35501at2157"/>
<dbReference type="Gene3D" id="3.40.50.720">
    <property type="entry name" value="NAD(P)-binding Rossmann-like Domain"/>
    <property type="match status" value="1"/>
</dbReference>
<dbReference type="PRINTS" id="PR00081">
    <property type="entry name" value="GDHRDH"/>
</dbReference>
<dbReference type="PANTHER" id="PTHR42879">
    <property type="entry name" value="3-OXOACYL-(ACYL-CARRIER-PROTEIN) REDUCTASE"/>
    <property type="match status" value="1"/>
</dbReference>
<evidence type="ECO:0000256" key="1">
    <source>
        <dbReference type="ARBA" id="ARBA00006484"/>
    </source>
</evidence>
<dbReference type="HOGENOM" id="CLU_010194_1_2_2"/>
<dbReference type="EC" id="1.1.1.-" evidence="2"/>